<name>A0A1Z4BVE7_9GAMM</name>
<dbReference type="OrthoDB" id="5573394at2"/>
<dbReference type="EMBL" id="CP022129">
    <property type="protein sequence ID" value="ASF45266.1"/>
    <property type="molecule type" value="Genomic_DNA"/>
</dbReference>
<dbReference type="RefSeq" id="WP_088618149.1">
    <property type="nucleotide sequence ID" value="NZ_CP022129.1"/>
</dbReference>
<dbReference type="KEGG" id="mpsy:CEK71_03850"/>
<feature type="compositionally biased region" description="Polar residues" evidence="1">
    <location>
        <begin position="1"/>
        <end position="16"/>
    </location>
</feature>
<sequence>MTKTTPKSVTKASAPSTAEPDHDDDDIFDTDFVPLPDSLEKETIKRDARRKIEIYWEKKQLREQFDDFDESEFGF</sequence>
<dbReference type="EMBL" id="PGFZ01000001">
    <property type="protein sequence ID" value="POZ53231.1"/>
    <property type="molecule type" value="Genomic_DNA"/>
</dbReference>
<evidence type="ECO:0000313" key="3">
    <source>
        <dbReference type="EMBL" id="POZ53231.1"/>
    </source>
</evidence>
<evidence type="ECO:0000256" key="1">
    <source>
        <dbReference type="SAM" id="MobiDB-lite"/>
    </source>
</evidence>
<reference evidence="3 5" key="2">
    <citation type="submission" date="2017-11" db="EMBL/GenBank/DDBJ databases">
        <title>Draft Genome Sequence of Methylobacter psychrotolerans Sph1T, an Obligate Methanotroph from Low-Temperature Environments.</title>
        <authorList>
            <person name="Oshkin I.Y."/>
            <person name="Miroshnikov K."/>
            <person name="Belova S.E."/>
            <person name="Korzhenkov A."/>
            <person name="Toshchakov S.V."/>
            <person name="Dedysh S.N."/>
        </authorList>
    </citation>
    <scope>NUCLEOTIDE SEQUENCE [LARGE SCALE GENOMIC DNA]</scope>
    <source>
        <strain evidence="3 5">Sph1</strain>
    </source>
</reference>
<dbReference type="InterPro" id="IPR058059">
    <property type="entry name" value="PA3496-like"/>
</dbReference>
<reference evidence="2 4" key="1">
    <citation type="submission" date="2017-06" db="EMBL/GenBank/DDBJ databases">
        <title>Genome Sequencing of the methanotroph Methylovulum psychrotolerants str. HV10-M2 isolated from a high-altitude environment.</title>
        <authorList>
            <person name="Mateos-Rivera A."/>
        </authorList>
    </citation>
    <scope>NUCLEOTIDE SEQUENCE [LARGE SCALE GENOMIC DNA]</scope>
    <source>
        <strain evidence="2 4">HV10_M2</strain>
    </source>
</reference>
<dbReference type="AlphaFoldDB" id="A0A1Z4BVE7"/>
<gene>
    <name evidence="3" type="ORF">AADEFJLK_00249</name>
    <name evidence="2" type="ORF">CEK71_03850</name>
</gene>
<evidence type="ECO:0000313" key="2">
    <source>
        <dbReference type="EMBL" id="ASF45266.1"/>
    </source>
</evidence>
<organism evidence="2 4">
    <name type="scientific">Methylovulum psychrotolerans</name>
    <dbReference type="NCBI Taxonomy" id="1704499"/>
    <lineage>
        <taxon>Bacteria</taxon>
        <taxon>Pseudomonadati</taxon>
        <taxon>Pseudomonadota</taxon>
        <taxon>Gammaproteobacteria</taxon>
        <taxon>Methylococcales</taxon>
        <taxon>Methylococcaceae</taxon>
        <taxon>Methylovulum</taxon>
    </lineage>
</organism>
<proteinExistence type="predicted"/>
<dbReference type="Proteomes" id="UP000237423">
    <property type="component" value="Unassembled WGS sequence"/>
</dbReference>
<accession>A0A1Z4BVE7</accession>
<evidence type="ECO:0000313" key="4">
    <source>
        <dbReference type="Proteomes" id="UP000197019"/>
    </source>
</evidence>
<dbReference type="NCBIfam" id="NF046101">
    <property type="entry name" value="PA3496_fam"/>
    <property type="match status" value="1"/>
</dbReference>
<dbReference type="Proteomes" id="UP000197019">
    <property type="component" value="Chromosome"/>
</dbReference>
<feature type="region of interest" description="Disordered" evidence="1">
    <location>
        <begin position="1"/>
        <end position="32"/>
    </location>
</feature>
<protein>
    <submittedName>
        <fullName evidence="2">Uncharacterized protein</fullName>
    </submittedName>
</protein>
<evidence type="ECO:0000313" key="5">
    <source>
        <dbReference type="Proteomes" id="UP000237423"/>
    </source>
</evidence>
<keyword evidence="4" id="KW-1185">Reference proteome</keyword>